<dbReference type="InterPro" id="IPR036397">
    <property type="entry name" value="RNaseH_sf"/>
</dbReference>
<dbReference type="InterPro" id="IPR052929">
    <property type="entry name" value="RNase_H-like_EbsB-rel"/>
</dbReference>
<dbReference type="EMBL" id="JANJYI010000008">
    <property type="protein sequence ID" value="KAK2638091.1"/>
    <property type="molecule type" value="Genomic_DNA"/>
</dbReference>
<dbReference type="SUPFAM" id="SSF53098">
    <property type="entry name" value="Ribonuclease H-like"/>
    <property type="match status" value="1"/>
</dbReference>
<name>A0AAD9TLP5_9ROSI</name>
<dbReference type="AlphaFoldDB" id="A0AAD9TLP5"/>
<feature type="domain" description="RNase H type-1" evidence="1">
    <location>
        <begin position="5"/>
        <end position="83"/>
    </location>
</feature>
<dbReference type="GO" id="GO:0003676">
    <property type="term" value="F:nucleic acid binding"/>
    <property type="evidence" value="ECO:0007669"/>
    <property type="project" value="InterPro"/>
</dbReference>
<proteinExistence type="predicted"/>
<sequence length="91" mass="9551">MGKNSTTGRVGYGIAIRNHVGAVLASSTQVAGAFFSPMVAEAMAILTGLEFAQESGLFPCMVESNAQIVVKLIQSDIVPLSEVGIVIRDIR</sequence>
<dbReference type="InterPro" id="IPR012337">
    <property type="entry name" value="RNaseH-like_sf"/>
</dbReference>
<gene>
    <name evidence="2" type="ORF">Ddye_025886</name>
</gene>
<dbReference type="CDD" id="cd06222">
    <property type="entry name" value="RNase_H_like"/>
    <property type="match status" value="1"/>
</dbReference>
<evidence type="ECO:0000313" key="2">
    <source>
        <dbReference type="EMBL" id="KAK2638091.1"/>
    </source>
</evidence>
<keyword evidence="3" id="KW-1185">Reference proteome</keyword>
<dbReference type="InterPro" id="IPR002156">
    <property type="entry name" value="RNaseH_domain"/>
</dbReference>
<organism evidence="2 3">
    <name type="scientific">Dipteronia dyeriana</name>
    <dbReference type="NCBI Taxonomy" id="168575"/>
    <lineage>
        <taxon>Eukaryota</taxon>
        <taxon>Viridiplantae</taxon>
        <taxon>Streptophyta</taxon>
        <taxon>Embryophyta</taxon>
        <taxon>Tracheophyta</taxon>
        <taxon>Spermatophyta</taxon>
        <taxon>Magnoliopsida</taxon>
        <taxon>eudicotyledons</taxon>
        <taxon>Gunneridae</taxon>
        <taxon>Pentapetalae</taxon>
        <taxon>rosids</taxon>
        <taxon>malvids</taxon>
        <taxon>Sapindales</taxon>
        <taxon>Sapindaceae</taxon>
        <taxon>Hippocastanoideae</taxon>
        <taxon>Acereae</taxon>
        <taxon>Dipteronia</taxon>
    </lineage>
</organism>
<evidence type="ECO:0000313" key="3">
    <source>
        <dbReference type="Proteomes" id="UP001280121"/>
    </source>
</evidence>
<dbReference type="GO" id="GO:0004523">
    <property type="term" value="F:RNA-DNA hybrid ribonuclease activity"/>
    <property type="evidence" value="ECO:0007669"/>
    <property type="project" value="InterPro"/>
</dbReference>
<dbReference type="InterPro" id="IPR044730">
    <property type="entry name" value="RNase_H-like_dom_plant"/>
</dbReference>
<dbReference type="PANTHER" id="PTHR47074:SF11">
    <property type="entry name" value="REVERSE TRANSCRIPTASE-LIKE PROTEIN"/>
    <property type="match status" value="1"/>
</dbReference>
<dbReference type="Pfam" id="PF13456">
    <property type="entry name" value="RVT_3"/>
    <property type="match status" value="1"/>
</dbReference>
<dbReference type="PANTHER" id="PTHR47074">
    <property type="entry name" value="BNAC02G40300D PROTEIN"/>
    <property type="match status" value="1"/>
</dbReference>
<reference evidence="2" key="1">
    <citation type="journal article" date="2023" name="Plant J.">
        <title>Genome sequences and population genomics provide insights into the demographic history, inbreeding, and mutation load of two 'living fossil' tree species of Dipteronia.</title>
        <authorList>
            <person name="Feng Y."/>
            <person name="Comes H.P."/>
            <person name="Chen J."/>
            <person name="Zhu S."/>
            <person name="Lu R."/>
            <person name="Zhang X."/>
            <person name="Li P."/>
            <person name="Qiu J."/>
            <person name="Olsen K.M."/>
            <person name="Qiu Y."/>
        </authorList>
    </citation>
    <scope>NUCLEOTIDE SEQUENCE</scope>
    <source>
        <strain evidence="2">KIB01</strain>
    </source>
</reference>
<dbReference type="Gene3D" id="3.30.420.10">
    <property type="entry name" value="Ribonuclease H-like superfamily/Ribonuclease H"/>
    <property type="match status" value="1"/>
</dbReference>
<accession>A0AAD9TLP5</accession>
<dbReference type="Proteomes" id="UP001280121">
    <property type="component" value="Unassembled WGS sequence"/>
</dbReference>
<comment type="caution">
    <text evidence="2">The sequence shown here is derived from an EMBL/GenBank/DDBJ whole genome shotgun (WGS) entry which is preliminary data.</text>
</comment>
<evidence type="ECO:0000259" key="1">
    <source>
        <dbReference type="Pfam" id="PF13456"/>
    </source>
</evidence>
<protein>
    <recommendedName>
        <fullName evidence="1">RNase H type-1 domain-containing protein</fullName>
    </recommendedName>
</protein>